<comment type="caution">
    <text evidence="1">The sequence shown here is derived from an EMBL/GenBank/DDBJ whole genome shotgun (WGS) entry which is preliminary data.</text>
</comment>
<dbReference type="AlphaFoldDB" id="A0A7W5ZK47"/>
<dbReference type="RefSeq" id="WP_221225597.1">
    <property type="nucleotide sequence ID" value="NZ_JACIBY010000004.1"/>
</dbReference>
<proteinExistence type="predicted"/>
<dbReference type="EMBL" id="JACIBY010000004">
    <property type="protein sequence ID" value="MBB3838105.1"/>
    <property type="molecule type" value="Genomic_DNA"/>
</dbReference>
<evidence type="ECO:0000313" key="1">
    <source>
        <dbReference type="EMBL" id="MBB3838105.1"/>
    </source>
</evidence>
<name>A0A7W5ZK47_9BACT</name>
<dbReference type="Proteomes" id="UP000541352">
    <property type="component" value="Unassembled WGS sequence"/>
</dbReference>
<keyword evidence="2" id="KW-1185">Reference proteome</keyword>
<organism evidence="1 2">
    <name type="scientific">Runella defluvii</name>
    <dbReference type="NCBI Taxonomy" id="370973"/>
    <lineage>
        <taxon>Bacteria</taxon>
        <taxon>Pseudomonadati</taxon>
        <taxon>Bacteroidota</taxon>
        <taxon>Cytophagia</taxon>
        <taxon>Cytophagales</taxon>
        <taxon>Spirosomataceae</taxon>
        <taxon>Runella</taxon>
    </lineage>
</organism>
<evidence type="ECO:0000313" key="2">
    <source>
        <dbReference type="Proteomes" id="UP000541352"/>
    </source>
</evidence>
<sequence length="158" mass="18153">MKRHEHWHWFWNFSYNQRRFELNRLQPYSGSSAVVLLQRDTRGIEIAWGAMRKTSVSPVVAILTTGGLTQDVVGKQYQRWRDDFGNTIETQTFGVGSATFRNRAFLRAGVELKVIPRYSLVIESSLSAEIKATFVKTIDKVNPVSFGIHFRVVKMNSN</sequence>
<accession>A0A7W5ZK47</accession>
<gene>
    <name evidence="1" type="ORF">FHS57_002110</name>
</gene>
<reference evidence="1 2" key="1">
    <citation type="submission" date="2020-08" db="EMBL/GenBank/DDBJ databases">
        <title>Genomic Encyclopedia of Type Strains, Phase IV (KMG-IV): sequencing the most valuable type-strain genomes for metagenomic binning, comparative biology and taxonomic classification.</title>
        <authorList>
            <person name="Goeker M."/>
        </authorList>
    </citation>
    <scope>NUCLEOTIDE SEQUENCE [LARGE SCALE GENOMIC DNA]</scope>
    <source>
        <strain evidence="1 2">DSM 17976</strain>
    </source>
</reference>
<protein>
    <submittedName>
        <fullName evidence="1">Uncharacterized protein</fullName>
    </submittedName>
</protein>